<reference evidence="1" key="1">
    <citation type="submission" date="2014-09" db="EMBL/GenBank/DDBJ databases">
        <authorList>
            <person name="Magalhaes I.L.F."/>
            <person name="Oliveira U."/>
            <person name="Santos F.R."/>
            <person name="Vidigal T.H.D.A."/>
            <person name="Brescovit A.D."/>
            <person name="Santos A.J."/>
        </authorList>
    </citation>
    <scope>NUCLEOTIDE SEQUENCE</scope>
    <source>
        <tissue evidence="1">Shoot tissue taken approximately 20 cm above the soil surface</tissue>
    </source>
</reference>
<evidence type="ECO:0000313" key="1">
    <source>
        <dbReference type="EMBL" id="JAE17375.1"/>
    </source>
</evidence>
<name>A0A0A9FX08_ARUDO</name>
<reference evidence="1" key="2">
    <citation type="journal article" date="2015" name="Data Brief">
        <title>Shoot transcriptome of the giant reed, Arundo donax.</title>
        <authorList>
            <person name="Barrero R.A."/>
            <person name="Guerrero F.D."/>
            <person name="Moolhuijzen P."/>
            <person name="Goolsby J.A."/>
            <person name="Tidwell J."/>
            <person name="Bellgard S.E."/>
            <person name="Bellgard M.I."/>
        </authorList>
    </citation>
    <scope>NUCLEOTIDE SEQUENCE</scope>
    <source>
        <tissue evidence="1">Shoot tissue taken approximately 20 cm above the soil surface</tissue>
    </source>
</reference>
<organism evidence="1">
    <name type="scientific">Arundo donax</name>
    <name type="common">Giant reed</name>
    <name type="synonym">Donax arundinaceus</name>
    <dbReference type="NCBI Taxonomy" id="35708"/>
    <lineage>
        <taxon>Eukaryota</taxon>
        <taxon>Viridiplantae</taxon>
        <taxon>Streptophyta</taxon>
        <taxon>Embryophyta</taxon>
        <taxon>Tracheophyta</taxon>
        <taxon>Spermatophyta</taxon>
        <taxon>Magnoliopsida</taxon>
        <taxon>Liliopsida</taxon>
        <taxon>Poales</taxon>
        <taxon>Poaceae</taxon>
        <taxon>PACMAD clade</taxon>
        <taxon>Arundinoideae</taxon>
        <taxon>Arundineae</taxon>
        <taxon>Arundo</taxon>
    </lineage>
</organism>
<sequence>MWSSIFIDEIETYYECKVQVMAHYSRVEGKFWYRKSTLNLQFFPFSKASGLDLLRKYHMTFRFTLHVPQ</sequence>
<accession>A0A0A9FX08</accession>
<proteinExistence type="predicted"/>
<dbReference type="EMBL" id="GBRH01180521">
    <property type="protein sequence ID" value="JAE17375.1"/>
    <property type="molecule type" value="Transcribed_RNA"/>
</dbReference>
<dbReference type="AlphaFoldDB" id="A0A0A9FX08"/>
<protein>
    <submittedName>
        <fullName evidence="1">Uncharacterized protein</fullName>
    </submittedName>
</protein>